<dbReference type="FunFam" id="1.25.40.10:FF:000285">
    <property type="entry name" value="Pentatricopeptide repeat-containing protein, chloroplastic"/>
    <property type="match status" value="2"/>
</dbReference>
<dbReference type="InterPro" id="IPR002885">
    <property type="entry name" value="PPR_rpt"/>
</dbReference>
<comment type="caution">
    <text evidence="3">The sequence shown here is derived from an EMBL/GenBank/DDBJ whole genome shotgun (WGS) entry which is preliminary data.</text>
</comment>
<feature type="repeat" description="PPR" evidence="2">
    <location>
        <begin position="113"/>
        <end position="147"/>
    </location>
</feature>
<evidence type="ECO:0000256" key="2">
    <source>
        <dbReference type="PROSITE-ProRule" id="PRU00708"/>
    </source>
</evidence>
<feature type="repeat" description="PPR" evidence="2">
    <location>
        <begin position="717"/>
        <end position="751"/>
    </location>
</feature>
<dbReference type="InterPro" id="IPR011990">
    <property type="entry name" value="TPR-like_helical_dom_sf"/>
</dbReference>
<feature type="repeat" description="PPR" evidence="2">
    <location>
        <begin position="417"/>
        <end position="451"/>
    </location>
</feature>
<dbReference type="FunFam" id="1.25.40.10:FF:000090">
    <property type="entry name" value="Pentatricopeptide repeat-containing protein, chloroplastic"/>
    <property type="match status" value="1"/>
</dbReference>
<dbReference type="InterPro" id="IPR046960">
    <property type="entry name" value="PPR_At4g14850-like_plant"/>
</dbReference>
<evidence type="ECO:0000313" key="3">
    <source>
        <dbReference type="EMBL" id="KAK4750428.1"/>
    </source>
</evidence>
<dbReference type="Proteomes" id="UP001345219">
    <property type="component" value="Chromosome 4"/>
</dbReference>
<feature type="repeat" description="PPR" evidence="2">
    <location>
        <begin position="515"/>
        <end position="549"/>
    </location>
</feature>
<dbReference type="PANTHER" id="PTHR24015:SF878">
    <property type="entry name" value="OS09G0413300 PROTEIN"/>
    <property type="match status" value="1"/>
</dbReference>
<dbReference type="Pfam" id="PF01535">
    <property type="entry name" value="PPR"/>
    <property type="match status" value="4"/>
</dbReference>
<reference evidence="3 4" key="1">
    <citation type="journal article" date="2023" name="Hortic Res">
        <title>Pangenome of water caltrop reveals structural variations and asymmetric subgenome divergence after allopolyploidization.</title>
        <authorList>
            <person name="Zhang X."/>
            <person name="Chen Y."/>
            <person name="Wang L."/>
            <person name="Yuan Y."/>
            <person name="Fang M."/>
            <person name="Shi L."/>
            <person name="Lu R."/>
            <person name="Comes H.P."/>
            <person name="Ma Y."/>
            <person name="Chen Y."/>
            <person name="Huang G."/>
            <person name="Zhou Y."/>
            <person name="Zheng Z."/>
            <person name="Qiu Y."/>
        </authorList>
    </citation>
    <scope>NUCLEOTIDE SEQUENCE [LARGE SCALE GENOMIC DNA]</scope>
    <source>
        <tissue evidence="3">Roots</tissue>
    </source>
</reference>
<name>A0AAN7JP47_9MYRT</name>
<dbReference type="EMBL" id="JAXIOK010000017">
    <property type="protein sequence ID" value="KAK4750428.1"/>
    <property type="molecule type" value="Genomic_DNA"/>
</dbReference>
<feature type="repeat" description="PPR" evidence="2">
    <location>
        <begin position="752"/>
        <end position="787"/>
    </location>
</feature>
<keyword evidence="4" id="KW-1185">Reference proteome</keyword>
<feature type="repeat" description="PPR" evidence="2">
    <location>
        <begin position="616"/>
        <end position="650"/>
    </location>
</feature>
<protein>
    <recommendedName>
        <fullName evidence="5">Pentatricopeptide repeat-containing protein</fullName>
    </recommendedName>
</protein>
<sequence length="895" mass="99178">MNMISRNYRSTPQFSALTSSKVLGPFENPSFDFGGRQEKHVANISADPVILFNNYKRSRQYTISNTRILHAQLLRKGVLFYNTFIARCLLDCYCKCTAMEYALNLFDKIPSGDVVSWNMIISGYNQQARFLESWDFFCRMRSSSCEHDDVTYGSILSACTALQAPILGMLVYSVAMKNGFFSSGHVRSGIIDLLAKNYMFEDALRVFKDVPQEHNVVCWNAVISAAVANGENQAALAYFQQMCHGSLMPNSFTFSSVVTACTAVRDLQKGKAVHGWIVKCNSEDIFVGTSLIDLYAKCSDMDGAMKIFMRMPSCNVVSWTAIISGFAQKGDVISAMQIFREMRDSGEEINEYTLTSMLTACSKSSLTTAATQIHGWIIKFGFESYPSVVAALIIVYSKDGDIDSSESLFKEMESFRNSSSWDSMISVFAKNNKFRRAIEVYRIMLREGLSPDMFSMSSVLSVVDTLDLGIQVHSQVIKSGLIHDVSVCSSLFTMYSKCGSLHESYEIFKRLDVKDNLAWASMISGFSEHGHQEEAVQLFIEMLSMGYELDQMTINAILTAIGLLSWARQGKEIHAIILRLGFGGDTIVGSSLVTMYSKCCLLILAKQVFDSLPQRDAITSASLISGYTKNGQIEEAVSLFQEMLKTDLSIDSFSVSPVLGAVTLMNRLDIGMQLHSYVTKLGLDRDASVGSSLVSMYSKCGSIDDCINAFDQITTPDLVGWTAMIMGYARHGKGDKALRMFEHMKTTDITPDPVTFVAVLSACSHNGLVEEGYSLFNSMVNDYGIEPNNRHYACMVDLLGRAGKLKEAERFISDMPFKPNAFVWGTLLAACRVHGDIELGNFAARKVVESEPGDSGAYISLSNIFAGMGQWEDVVNIREFMKGAGARKEPGWSIF</sequence>
<dbReference type="Pfam" id="PF20431">
    <property type="entry name" value="E_motif"/>
    <property type="match status" value="1"/>
</dbReference>
<feature type="repeat" description="PPR" evidence="2">
    <location>
        <begin position="215"/>
        <end position="249"/>
    </location>
</feature>
<proteinExistence type="predicted"/>
<organism evidence="3 4">
    <name type="scientific">Trapa incisa</name>
    <dbReference type="NCBI Taxonomy" id="236973"/>
    <lineage>
        <taxon>Eukaryota</taxon>
        <taxon>Viridiplantae</taxon>
        <taxon>Streptophyta</taxon>
        <taxon>Embryophyta</taxon>
        <taxon>Tracheophyta</taxon>
        <taxon>Spermatophyta</taxon>
        <taxon>Magnoliopsida</taxon>
        <taxon>eudicotyledons</taxon>
        <taxon>Gunneridae</taxon>
        <taxon>Pentapetalae</taxon>
        <taxon>rosids</taxon>
        <taxon>malvids</taxon>
        <taxon>Myrtales</taxon>
        <taxon>Lythraceae</taxon>
        <taxon>Trapa</taxon>
    </lineage>
</organism>
<dbReference type="NCBIfam" id="TIGR00756">
    <property type="entry name" value="PPR"/>
    <property type="match status" value="7"/>
</dbReference>
<evidence type="ECO:0000313" key="4">
    <source>
        <dbReference type="Proteomes" id="UP001345219"/>
    </source>
</evidence>
<dbReference type="SUPFAM" id="SSF48452">
    <property type="entry name" value="TPR-like"/>
    <property type="match status" value="1"/>
</dbReference>
<dbReference type="PROSITE" id="PS51375">
    <property type="entry name" value="PPR"/>
    <property type="match status" value="8"/>
</dbReference>
<dbReference type="AlphaFoldDB" id="A0AAN7JP47"/>
<evidence type="ECO:0000256" key="1">
    <source>
        <dbReference type="ARBA" id="ARBA00022737"/>
    </source>
</evidence>
<dbReference type="GO" id="GO:0009451">
    <property type="term" value="P:RNA modification"/>
    <property type="evidence" value="ECO:0007669"/>
    <property type="project" value="InterPro"/>
</dbReference>
<evidence type="ECO:0008006" key="5">
    <source>
        <dbReference type="Google" id="ProtNLM"/>
    </source>
</evidence>
<dbReference type="Pfam" id="PF13041">
    <property type="entry name" value="PPR_2"/>
    <property type="match status" value="6"/>
</dbReference>
<dbReference type="Gene3D" id="1.25.40.10">
    <property type="entry name" value="Tetratricopeptide repeat domain"/>
    <property type="match status" value="7"/>
</dbReference>
<dbReference type="GO" id="GO:0003729">
    <property type="term" value="F:mRNA binding"/>
    <property type="evidence" value="ECO:0007669"/>
    <property type="project" value="UniProtKB-ARBA"/>
</dbReference>
<dbReference type="InterPro" id="IPR046848">
    <property type="entry name" value="E_motif"/>
</dbReference>
<feature type="repeat" description="PPR" evidence="2">
    <location>
        <begin position="315"/>
        <end position="349"/>
    </location>
</feature>
<gene>
    <name evidence="3" type="ORF">SAY87_003910</name>
</gene>
<dbReference type="FunFam" id="1.25.40.10:FF:000073">
    <property type="entry name" value="Pentatricopeptide repeat-containing protein chloroplastic"/>
    <property type="match status" value="1"/>
</dbReference>
<accession>A0AAN7JP47</accession>
<keyword evidence="1" id="KW-0677">Repeat</keyword>
<dbReference type="PANTHER" id="PTHR24015">
    <property type="entry name" value="OS07G0578800 PROTEIN-RELATED"/>
    <property type="match status" value="1"/>
</dbReference>